<name>A0A6J8D710_MYTCO</name>
<dbReference type="PROSITE" id="PS50119">
    <property type="entry name" value="ZF_BBOX"/>
    <property type="match status" value="1"/>
</dbReference>
<dbReference type="SMART" id="SM00336">
    <property type="entry name" value="BBOX"/>
    <property type="match status" value="1"/>
</dbReference>
<dbReference type="InterPro" id="IPR000315">
    <property type="entry name" value="Znf_B-box"/>
</dbReference>
<dbReference type="Proteomes" id="UP000507470">
    <property type="component" value="Unassembled WGS sequence"/>
</dbReference>
<organism evidence="4 5">
    <name type="scientific">Mytilus coruscus</name>
    <name type="common">Sea mussel</name>
    <dbReference type="NCBI Taxonomy" id="42192"/>
    <lineage>
        <taxon>Eukaryota</taxon>
        <taxon>Metazoa</taxon>
        <taxon>Spiralia</taxon>
        <taxon>Lophotrochozoa</taxon>
        <taxon>Mollusca</taxon>
        <taxon>Bivalvia</taxon>
        <taxon>Autobranchia</taxon>
        <taxon>Pteriomorphia</taxon>
        <taxon>Mytilida</taxon>
        <taxon>Mytiloidea</taxon>
        <taxon>Mytilidae</taxon>
        <taxon>Mytilinae</taxon>
        <taxon>Mytilus</taxon>
    </lineage>
</organism>
<dbReference type="GO" id="GO:0008270">
    <property type="term" value="F:zinc ion binding"/>
    <property type="evidence" value="ECO:0007669"/>
    <property type="project" value="UniProtKB-KW"/>
</dbReference>
<keyword evidence="1" id="KW-0479">Metal-binding</keyword>
<dbReference type="SUPFAM" id="SSF57845">
    <property type="entry name" value="B-box zinc-binding domain"/>
    <property type="match status" value="1"/>
</dbReference>
<evidence type="ECO:0000256" key="1">
    <source>
        <dbReference type="PROSITE-ProRule" id="PRU00024"/>
    </source>
</evidence>
<feature type="domain" description="B box-type" evidence="3">
    <location>
        <begin position="135"/>
        <end position="177"/>
    </location>
</feature>
<dbReference type="InterPro" id="IPR047153">
    <property type="entry name" value="TRIM45/56/19-like"/>
</dbReference>
<sequence length="405" mass="46159">MSVKRPDVLDSQQIDDPSKCYVRWTLSTPSIWCVEDIKRKLECVTELSNFAIKFIYEGSLITDTSVSTDLITDPVRFAMVFTEFLQNFVKICEIDTTIAVIIDVVILASLSPFEGKDISSDKTEAEFIVGACRTCDNRNIRENGNNWCTECQELYCNNCTLHHQATTCSASHTIISINNEMKHFPPKILQIVTCDEHGFDLSYYCKNHQKIICFECIRSNLMICDGIVTLDCAAFNIKSSSMLTNAETPVEQSIADIEQVLAELANQSSAIELKKNQIESEIAEKFKSIDAENKKIDSILNDLKTKYDKAKDEIQNNVEKMKTSKQNISDIYEKLYQVTKYCSDIQAFSYINYITPSITKSKNTFKTTLNDIKKINLHHKTDENVEIVVQSEPYQFCSVIMDDRN</sequence>
<dbReference type="PANTHER" id="PTHR25462:SF296">
    <property type="entry name" value="MEIOTIC P26, ISOFORM F"/>
    <property type="match status" value="1"/>
</dbReference>
<dbReference type="EMBL" id="CACVKT020006803">
    <property type="protein sequence ID" value="CAC5403659.1"/>
    <property type="molecule type" value="Genomic_DNA"/>
</dbReference>
<dbReference type="Gene3D" id="3.30.160.60">
    <property type="entry name" value="Classic Zinc Finger"/>
    <property type="match status" value="1"/>
</dbReference>
<evidence type="ECO:0000313" key="5">
    <source>
        <dbReference type="Proteomes" id="UP000507470"/>
    </source>
</evidence>
<dbReference type="OrthoDB" id="6128662at2759"/>
<protein>
    <recommendedName>
        <fullName evidence="3">B box-type domain-containing protein</fullName>
    </recommendedName>
</protein>
<keyword evidence="1" id="KW-0862">Zinc</keyword>
<evidence type="ECO:0000259" key="3">
    <source>
        <dbReference type="PROSITE" id="PS50119"/>
    </source>
</evidence>
<dbReference type="PANTHER" id="PTHR25462">
    <property type="entry name" value="BONUS, ISOFORM C-RELATED"/>
    <property type="match status" value="1"/>
</dbReference>
<evidence type="ECO:0000256" key="2">
    <source>
        <dbReference type="SAM" id="Coils"/>
    </source>
</evidence>
<gene>
    <name evidence="4" type="ORF">MCOR_37534</name>
</gene>
<accession>A0A6J8D710</accession>
<keyword evidence="2" id="KW-0175">Coiled coil</keyword>
<feature type="coiled-coil region" evidence="2">
    <location>
        <begin position="254"/>
        <end position="327"/>
    </location>
</feature>
<reference evidence="4 5" key="1">
    <citation type="submission" date="2020-06" db="EMBL/GenBank/DDBJ databases">
        <authorList>
            <person name="Li R."/>
            <person name="Bekaert M."/>
        </authorList>
    </citation>
    <scope>NUCLEOTIDE SEQUENCE [LARGE SCALE GENOMIC DNA]</scope>
    <source>
        <strain evidence="5">wild</strain>
    </source>
</reference>
<keyword evidence="5" id="KW-1185">Reference proteome</keyword>
<keyword evidence="1" id="KW-0863">Zinc-finger</keyword>
<dbReference type="AlphaFoldDB" id="A0A6J8D710"/>
<proteinExistence type="predicted"/>
<evidence type="ECO:0000313" key="4">
    <source>
        <dbReference type="EMBL" id="CAC5403659.1"/>
    </source>
</evidence>